<gene>
    <name evidence="2" type="ORF">MVEN_01673200</name>
</gene>
<dbReference type="EMBL" id="JACAZI010000014">
    <property type="protein sequence ID" value="KAF7345096.1"/>
    <property type="molecule type" value="Genomic_DNA"/>
</dbReference>
<sequence>MPGPCNSRKKRKSGNKRSKPRLSLESTSSSSTDSQYLQTPPSISPVNTPKVANEDVRVFEEEESYASEVEGLPQKPFIHDPGNGHRVRDMRAFLSSFFAQPPALEDPLCAEFSQDEVLQMLCTVLPEETALILWYNKSRSTSRICPACQRLYRLGDVLPDHSDFSEDDAPRRASSRPPPQLEREQEISGLCSAVCFILASYNYPAAIKSAWGHTADEMDDEAWGLLNSGGEGNASSGVSVGLGMLVRMTRLHDLGLAQLCLPDVDFDGEEDVSWGHEPVLARA</sequence>
<protein>
    <submittedName>
        <fullName evidence="2">Uncharacterized protein</fullName>
    </submittedName>
</protein>
<proteinExistence type="predicted"/>
<feature type="region of interest" description="Disordered" evidence="1">
    <location>
        <begin position="162"/>
        <end position="182"/>
    </location>
</feature>
<accession>A0A8H6XRE4</accession>
<reference evidence="2" key="1">
    <citation type="submission" date="2020-05" db="EMBL/GenBank/DDBJ databases">
        <title>Mycena genomes resolve the evolution of fungal bioluminescence.</title>
        <authorList>
            <person name="Tsai I.J."/>
        </authorList>
    </citation>
    <scope>NUCLEOTIDE SEQUENCE</scope>
    <source>
        <strain evidence="2">CCC161011</strain>
    </source>
</reference>
<organism evidence="2 3">
    <name type="scientific">Mycena venus</name>
    <dbReference type="NCBI Taxonomy" id="2733690"/>
    <lineage>
        <taxon>Eukaryota</taxon>
        <taxon>Fungi</taxon>
        <taxon>Dikarya</taxon>
        <taxon>Basidiomycota</taxon>
        <taxon>Agaricomycotina</taxon>
        <taxon>Agaricomycetes</taxon>
        <taxon>Agaricomycetidae</taxon>
        <taxon>Agaricales</taxon>
        <taxon>Marasmiineae</taxon>
        <taxon>Mycenaceae</taxon>
        <taxon>Mycena</taxon>
    </lineage>
</organism>
<feature type="compositionally biased region" description="Basic and acidic residues" evidence="1">
    <location>
        <begin position="162"/>
        <end position="171"/>
    </location>
</feature>
<feature type="compositionally biased region" description="Polar residues" evidence="1">
    <location>
        <begin position="35"/>
        <end position="47"/>
    </location>
</feature>
<feature type="compositionally biased region" description="Low complexity" evidence="1">
    <location>
        <begin position="23"/>
        <end position="34"/>
    </location>
</feature>
<evidence type="ECO:0000313" key="3">
    <source>
        <dbReference type="Proteomes" id="UP000620124"/>
    </source>
</evidence>
<name>A0A8H6XRE4_9AGAR</name>
<comment type="caution">
    <text evidence="2">The sequence shown here is derived from an EMBL/GenBank/DDBJ whole genome shotgun (WGS) entry which is preliminary data.</text>
</comment>
<evidence type="ECO:0000313" key="2">
    <source>
        <dbReference type="EMBL" id="KAF7345096.1"/>
    </source>
</evidence>
<dbReference type="Proteomes" id="UP000620124">
    <property type="component" value="Unassembled WGS sequence"/>
</dbReference>
<keyword evidence="3" id="KW-1185">Reference proteome</keyword>
<evidence type="ECO:0000256" key="1">
    <source>
        <dbReference type="SAM" id="MobiDB-lite"/>
    </source>
</evidence>
<dbReference type="OrthoDB" id="3153997at2759"/>
<feature type="region of interest" description="Disordered" evidence="1">
    <location>
        <begin position="1"/>
        <end position="50"/>
    </location>
</feature>
<dbReference type="AlphaFoldDB" id="A0A8H6XRE4"/>
<feature type="compositionally biased region" description="Basic residues" evidence="1">
    <location>
        <begin position="7"/>
        <end position="20"/>
    </location>
</feature>